<keyword evidence="1" id="KW-0547">Nucleotide-binding</keyword>
<evidence type="ECO:0000259" key="3">
    <source>
        <dbReference type="Pfam" id="PF00004"/>
    </source>
</evidence>
<sequence length="126" mass="13454">MTAKCVSSSWNMPLLHLDMGKIFQGIVGSSESNIRSALQTAKAISPCTLWIDEIEKGLSSSSGGSLDGGTATRVFGTLLTWMQEKTAPVFVFATATINHLHFTAPRFASLKSSSANTSRSTSSPIW</sequence>
<dbReference type="AlphaFoldDB" id="A0A9X1YX64"/>
<proteinExistence type="predicted"/>
<dbReference type="EMBL" id="JALQCW010000047">
    <property type="protein sequence ID" value="MCK9799594.1"/>
    <property type="molecule type" value="Genomic_DNA"/>
</dbReference>
<dbReference type="Pfam" id="PF00004">
    <property type="entry name" value="AAA"/>
    <property type="match status" value="1"/>
</dbReference>
<dbReference type="RefSeq" id="WP_268265889.1">
    <property type="nucleotide sequence ID" value="NZ_JALQCW010000047.1"/>
</dbReference>
<evidence type="ECO:0000313" key="5">
    <source>
        <dbReference type="Proteomes" id="UP001155059"/>
    </source>
</evidence>
<dbReference type="InterPro" id="IPR052381">
    <property type="entry name" value="AAA_domain_protein"/>
</dbReference>
<dbReference type="SUPFAM" id="SSF52540">
    <property type="entry name" value="P-loop containing nucleoside triphosphate hydrolases"/>
    <property type="match status" value="1"/>
</dbReference>
<reference evidence="4 5" key="1">
    <citation type="journal article" date="2022" name="Int. J. Syst. Evol. Microbiol.">
        <title>Pseudomonas aegrilactucae sp. nov. and Pseudomonas morbosilactucae sp. nov., pathogens causing bacterial rot of lettuce in Japan.</title>
        <authorList>
            <person name="Sawada H."/>
            <person name="Fujikawa T."/>
            <person name="Satou M."/>
        </authorList>
    </citation>
    <scope>NUCLEOTIDE SEQUENCE [LARGE SCALE GENOMIC DNA]</scope>
    <source>
        <strain evidence="4 5">MAFF 302030</strain>
    </source>
</reference>
<dbReference type="Gene3D" id="3.40.50.300">
    <property type="entry name" value="P-loop containing nucleotide triphosphate hydrolases"/>
    <property type="match status" value="1"/>
</dbReference>
<protein>
    <submittedName>
        <fullName evidence="4">AAA family ATPase</fullName>
    </submittedName>
</protein>
<gene>
    <name evidence="4" type="ORF">M1B34_18250</name>
</gene>
<accession>A0A9X1YX64</accession>
<evidence type="ECO:0000313" key="4">
    <source>
        <dbReference type="EMBL" id="MCK9799594.1"/>
    </source>
</evidence>
<dbReference type="PANTHER" id="PTHR42960:SF1">
    <property type="entry name" value="YCF46 PROTEIN"/>
    <property type="match status" value="1"/>
</dbReference>
<dbReference type="Proteomes" id="UP001155059">
    <property type="component" value="Unassembled WGS sequence"/>
</dbReference>
<dbReference type="PANTHER" id="PTHR42960">
    <property type="entry name" value="YCF46 PROTEIN"/>
    <property type="match status" value="1"/>
</dbReference>
<dbReference type="GO" id="GO:0005524">
    <property type="term" value="F:ATP binding"/>
    <property type="evidence" value="ECO:0007669"/>
    <property type="project" value="UniProtKB-KW"/>
</dbReference>
<feature type="domain" description="ATPase AAA-type core" evidence="3">
    <location>
        <begin position="1"/>
        <end position="96"/>
    </location>
</feature>
<keyword evidence="2" id="KW-0067">ATP-binding</keyword>
<comment type="caution">
    <text evidence="4">The sequence shown here is derived from an EMBL/GenBank/DDBJ whole genome shotgun (WGS) entry which is preliminary data.</text>
</comment>
<evidence type="ECO:0000256" key="2">
    <source>
        <dbReference type="ARBA" id="ARBA00022840"/>
    </source>
</evidence>
<name>A0A9X1YX64_9PSED</name>
<dbReference type="InterPro" id="IPR027417">
    <property type="entry name" value="P-loop_NTPase"/>
</dbReference>
<organism evidence="4 5">
    <name type="scientific">Pseudomonas morbosilactucae</name>
    <dbReference type="NCBI Taxonomy" id="2938197"/>
    <lineage>
        <taxon>Bacteria</taxon>
        <taxon>Pseudomonadati</taxon>
        <taxon>Pseudomonadota</taxon>
        <taxon>Gammaproteobacteria</taxon>
        <taxon>Pseudomonadales</taxon>
        <taxon>Pseudomonadaceae</taxon>
        <taxon>Pseudomonas</taxon>
    </lineage>
</organism>
<dbReference type="InterPro" id="IPR003959">
    <property type="entry name" value="ATPase_AAA_core"/>
</dbReference>
<evidence type="ECO:0000256" key="1">
    <source>
        <dbReference type="ARBA" id="ARBA00022741"/>
    </source>
</evidence>
<reference evidence="4 5" key="2">
    <citation type="journal article" date="2023" name="Plant Pathol.">
        <title>Dismantling and reorganizing Pseudomonas marginalis sensu#lato.</title>
        <authorList>
            <person name="Sawada H."/>
            <person name="Fujikawa T."/>
            <person name="Satou M."/>
        </authorList>
    </citation>
    <scope>NUCLEOTIDE SEQUENCE [LARGE SCALE GENOMIC DNA]</scope>
    <source>
        <strain evidence="4 5">MAFF 302030</strain>
    </source>
</reference>
<dbReference type="GO" id="GO:0016887">
    <property type="term" value="F:ATP hydrolysis activity"/>
    <property type="evidence" value="ECO:0007669"/>
    <property type="project" value="InterPro"/>
</dbReference>